<dbReference type="AlphaFoldDB" id="A0A161YH14"/>
<comment type="caution">
    <text evidence="7">The sequence shown here is derived from an EMBL/GenBank/DDBJ whole genome shotgun (WGS) entry which is preliminary data.</text>
</comment>
<evidence type="ECO:0000256" key="4">
    <source>
        <dbReference type="ARBA" id="ARBA00022833"/>
    </source>
</evidence>
<dbReference type="GO" id="GO:0046872">
    <property type="term" value="F:metal ion binding"/>
    <property type="evidence" value="ECO:0007669"/>
    <property type="project" value="UniProtKB-KW"/>
</dbReference>
<feature type="region of interest" description="Disordered" evidence="5">
    <location>
        <begin position="185"/>
        <end position="206"/>
    </location>
</feature>
<comment type="cofactor">
    <cofactor evidence="1">
        <name>Zn(2+)</name>
        <dbReference type="ChEBI" id="CHEBI:29105"/>
    </cofactor>
</comment>
<accession>A0A161YH14</accession>
<sequence length="276" mass="28178">MDLFLVVAPVFGTNCTLVVPGPEGTLPDDVARPCVIVDAGAGVVPGVVELVREQGLAPRAVLATHGHADHTWDAAELCELYGVPFWIHAADAYRLADPLGTIESAPPAGPDGRVVPGPLAAALAAGGARVEDYRTPGDVRTFGTAGEPGAGARERLDLDGVLVDALHAPGHTQGSTLYLPVVVGPDPSGDGDMANDGDTTDDGDGGAQAGVVLAGDVLFAGSVGRTDLPGGDGETMQRTLRDVVGRLDDALQVVPGHGPLTTIGRERRTNPYLRGL</sequence>
<evidence type="ECO:0000256" key="2">
    <source>
        <dbReference type="ARBA" id="ARBA00022723"/>
    </source>
</evidence>
<dbReference type="InterPro" id="IPR036866">
    <property type="entry name" value="RibonucZ/Hydroxyglut_hydro"/>
</dbReference>
<dbReference type="GO" id="GO:0016787">
    <property type="term" value="F:hydrolase activity"/>
    <property type="evidence" value="ECO:0007669"/>
    <property type="project" value="UniProtKB-KW"/>
</dbReference>
<dbReference type="OrthoDB" id="2971563at2"/>
<dbReference type="SUPFAM" id="SSF56281">
    <property type="entry name" value="Metallo-hydrolase/oxidoreductase"/>
    <property type="match status" value="1"/>
</dbReference>
<dbReference type="Proteomes" id="UP000076447">
    <property type="component" value="Unassembled WGS sequence"/>
</dbReference>
<dbReference type="EMBL" id="LRIE01000071">
    <property type="protein sequence ID" value="KZM35358.1"/>
    <property type="molecule type" value="Genomic_DNA"/>
</dbReference>
<dbReference type="PANTHER" id="PTHR46233">
    <property type="entry name" value="HYDROXYACYLGLUTATHIONE HYDROLASE GLOC"/>
    <property type="match status" value="1"/>
</dbReference>
<dbReference type="InterPro" id="IPR001279">
    <property type="entry name" value="Metallo-B-lactamas"/>
</dbReference>
<keyword evidence="2" id="KW-0479">Metal-binding</keyword>
<name>A0A161YH14_9CELL</name>
<proteinExistence type="predicted"/>
<evidence type="ECO:0000256" key="5">
    <source>
        <dbReference type="SAM" id="MobiDB-lite"/>
    </source>
</evidence>
<dbReference type="Gene3D" id="3.60.15.10">
    <property type="entry name" value="Ribonuclease Z/Hydroxyacylglutathione hydrolase-like"/>
    <property type="match status" value="1"/>
</dbReference>
<evidence type="ECO:0000256" key="1">
    <source>
        <dbReference type="ARBA" id="ARBA00001947"/>
    </source>
</evidence>
<reference evidence="7 8" key="1">
    <citation type="submission" date="2016-01" db="EMBL/GenBank/DDBJ databases">
        <title>Genome sequence of Oerskovia enterophila VJag, an agar and cellulose degrading bacterium.</title>
        <authorList>
            <person name="Poehlein A."/>
            <person name="Jag V."/>
            <person name="Bengelsdorf F."/>
            <person name="Duerre P."/>
            <person name="Daniel R."/>
        </authorList>
    </citation>
    <scope>NUCLEOTIDE SEQUENCE [LARGE SCALE GENOMIC DNA]</scope>
    <source>
        <strain evidence="7 8">VJag</strain>
    </source>
</reference>
<organism evidence="7 8">
    <name type="scientific">Oerskovia enterophila</name>
    <dbReference type="NCBI Taxonomy" id="43678"/>
    <lineage>
        <taxon>Bacteria</taxon>
        <taxon>Bacillati</taxon>
        <taxon>Actinomycetota</taxon>
        <taxon>Actinomycetes</taxon>
        <taxon>Micrococcales</taxon>
        <taxon>Cellulomonadaceae</taxon>
        <taxon>Oerskovia</taxon>
    </lineage>
</organism>
<dbReference type="PATRIC" id="fig|43678.3.peg.2046"/>
<feature type="compositionally biased region" description="Acidic residues" evidence="5">
    <location>
        <begin position="193"/>
        <end position="204"/>
    </location>
</feature>
<dbReference type="EC" id="3.-.-.-" evidence="7"/>
<dbReference type="STRING" id="43678.OJAG_19630"/>
<dbReference type="CDD" id="cd06262">
    <property type="entry name" value="metallo-hydrolase-like_MBL-fold"/>
    <property type="match status" value="1"/>
</dbReference>
<keyword evidence="3 7" id="KW-0378">Hydrolase</keyword>
<dbReference type="Pfam" id="PF00753">
    <property type="entry name" value="Lactamase_B"/>
    <property type="match status" value="1"/>
</dbReference>
<dbReference type="PANTHER" id="PTHR46233:SF3">
    <property type="entry name" value="HYDROXYACYLGLUTATHIONE HYDROLASE GLOC"/>
    <property type="match status" value="1"/>
</dbReference>
<evidence type="ECO:0000313" key="7">
    <source>
        <dbReference type="EMBL" id="KZM35358.1"/>
    </source>
</evidence>
<keyword evidence="4" id="KW-0862">Zinc</keyword>
<gene>
    <name evidence="7" type="ORF">OJAG_19630</name>
</gene>
<dbReference type="InterPro" id="IPR051453">
    <property type="entry name" value="MBL_Glyoxalase_II"/>
</dbReference>
<dbReference type="RefSeq" id="WP_068708406.1">
    <property type="nucleotide sequence ID" value="NZ_LRIE01000071.1"/>
</dbReference>
<dbReference type="SMART" id="SM00849">
    <property type="entry name" value="Lactamase_B"/>
    <property type="match status" value="1"/>
</dbReference>
<protein>
    <submittedName>
        <fullName evidence="7">Putative metallo-hydrolase</fullName>
        <ecNumber evidence="7">3.-.-.-</ecNumber>
    </submittedName>
</protein>
<evidence type="ECO:0000256" key="3">
    <source>
        <dbReference type="ARBA" id="ARBA00022801"/>
    </source>
</evidence>
<evidence type="ECO:0000313" key="8">
    <source>
        <dbReference type="Proteomes" id="UP000076447"/>
    </source>
</evidence>
<evidence type="ECO:0000259" key="6">
    <source>
        <dbReference type="SMART" id="SM00849"/>
    </source>
</evidence>
<feature type="domain" description="Metallo-beta-lactamase" evidence="6">
    <location>
        <begin position="12"/>
        <end position="257"/>
    </location>
</feature>